<evidence type="ECO:0000313" key="2">
    <source>
        <dbReference type="EMBL" id="SES03987.1"/>
    </source>
</evidence>
<reference evidence="2 3" key="1">
    <citation type="submission" date="2016-10" db="EMBL/GenBank/DDBJ databases">
        <authorList>
            <person name="de Groot N.N."/>
        </authorList>
    </citation>
    <scope>NUCLEOTIDE SEQUENCE [LARGE SCALE GENOMIC DNA]</scope>
    <source>
        <strain evidence="2 3">LMG 27941</strain>
    </source>
</reference>
<dbReference type="RefSeq" id="WP_094012520.1">
    <property type="nucleotide sequence ID" value="NZ_FOEQ01000018.1"/>
</dbReference>
<dbReference type="AlphaFoldDB" id="A0A1H9U4A2"/>
<name>A0A1H9U4A2_9PSED</name>
<keyword evidence="1" id="KW-1133">Transmembrane helix</keyword>
<dbReference type="Pfam" id="PF06197">
    <property type="entry name" value="DUF998"/>
    <property type="match status" value="1"/>
</dbReference>
<feature type="transmembrane region" description="Helical" evidence="1">
    <location>
        <begin position="53"/>
        <end position="73"/>
    </location>
</feature>
<feature type="transmembrane region" description="Helical" evidence="1">
    <location>
        <begin position="155"/>
        <end position="174"/>
    </location>
</feature>
<feature type="transmembrane region" description="Helical" evidence="1">
    <location>
        <begin position="85"/>
        <end position="103"/>
    </location>
</feature>
<keyword evidence="1" id="KW-0812">Transmembrane</keyword>
<dbReference type="InterPro" id="IPR009339">
    <property type="entry name" value="DUF998"/>
</dbReference>
<feature type="transmembrane region" description="Helical" evidence="1">
    <location>
        <begin position="123"/>
        <end position="143"/>
    </location>
</feature>
<accession>A0A1H9U4A2</accession>
<evidence type="ECO:0000256" key="1">
    <source>
        <dbReference type="SAM" id="Phobius"/>
    </source>
</evidence>
<proteinExistence type="predicted"/>
<dbReference type="Proteomes" id="UP000199221">
    <property type="component" value="Unassembled WGS sequence"/>
</dbReference>
<evidence type="ECO:0000313" key="3">
    <source>
        <dbReference type="Proteomes" id="UP000199221"/>
    </source>
</evidence>
<organism evidence="2 3">
    <name type="scientific">Pseudomonas soli</name>
    <dbReference type="NCBI Taxonomy" id="1306993"/>
    <lineage>
        <taxon>Bacteria</taxon>
        <taxon>Pseudomonadati</taxon>
        <taxon>Pseudomonadota</taxon>
        <taxon>Gammaproteobacteria</taxon>
        <taxon>Pseudomonadales</taxon>
        <taxon>Pseudomonadaceae</taxon>
        <taxon>Pseudomonas</taxon>
    </lineage>
</organism>
<dbReference type="EMBL" id="FOEQ01000018">
    <property type="protein sequence ID" value="SES03987.1"/>
    <property type="molecule type" value="Genomic_DNA"/>
</dbReference>
<feature type="transmembrane region" description="Helical" evidence="1">
    <location>
        <begin position="186"/>
        <end position="203"/>
    </location>
</feature>
<sequence length="216" mass="23485">MKTFDRLLLATGLLIPLWLLSGVGLTALAYPGYDHLQQAMSQLGAVGAPTHGFSPWVNNFPLALLFGLFGWGLARRWQYSGLARLSAGLVLLHAVGSLGTGWFPCDQGCAPLEPSFSQQMHNLSGLLMFLSLTLASVLWIWLGKRVAGSPWLGRWSLLCSVLAMITVVLMAKAAQGGELFGLYQRLNYGISVLWVAALALQSLRWRSRDGLQMAIA</sequence>
<keyword evidence="1" id="KW-0472">Membrane</keyword>
<protein>
    <submittedName>
        <fullName evidence="2">Hypothetical membrane protein</fullName>
    </submittedName>
</protein>
<gene>
    <name evidence="2" type="ORF">SAMN05216230_11810</name>
</gene>